<reference evidence="1 2" key="1">
    <citation type="submission" date="2017-05" db="EMBL/GenBank/DDBJ databases">
        <title>Genome sequence of Acetobacter pasteurianus subsp. pasteurianus strain SRCM101342.</title>
        <authorList>
            <person name="Cho S.H."/>
        </authorList>
    </citation>
    <scope>NUCLEOTIDE SEQUENCE [LARGE SCALE GENOMIC DNA]</scope>
    <source>
        <strain evidence="1 2">SRCM101342</strain>
    </source>
</reference>
<evidence type="ECO:0000313" key="1">
    <source>
        <dbReference type="EMBL" id="ARW48718.1"/>
    </source>
</evidence>
<dbReference type="Proteomes" id="UP000196205">
    <property type="component" value="Chromosome"/>
</dbReference>
<proteinExistence type="predicted"/>
<dbReference type="OrthoDB" id="7223531at2"/>
<sequence>MSAPFSSAFVPAIKTATKTALTHVGGVDAAARISRVGRTQFSDYQNRSKECVVPVDVAVDLDHCAEHPFILEAMAHALGYMLMPLRVGTSDFGKDMSQFGMASVDVMATAMKVLEDNQLDPEEADEIIPKMLHAQRILEQAIAFGRAVQKSAKPHIVRPMGDAAHG</sequence>
<dbReference type="AlphaFoldDB" id="A0A1Y0Y0K9"/>
<dbReference type="EMBL" id="CP021509">
    <property type="protein sequence ID" value="ARW48718.1"/>
    <property type="molecule type" value="Genomic_DNA"/>
</dbReference>
<organism evidence="1 2">
    <name type="scientific">Acetobacter pasteurianus subsp. pasteurianus</name>
    <dbReference type="NCBI Taxonomy" id="481145"/>
    <lineage>
        <taxon>Bacteria</taxon>
        <taxon>Pseudomonadati</taxon>
        <taxon>Pseudomonadota</taxon>
        <taxon>Alphaproteobacteria</taxon>
        <taxon>Acetobacterales</taxon>
        <taxon>Acetobacteraceae</taxon>
        <taxon>Acetobacter</taxon>
    </lineage>
</organism>
<dbReference type="RefSeq" id="WP_087652028.1">
    <property type="nucleotide sequence ID" value="NZ_CP021509.1"/>
</dbReference>
<evidence type="ECO:0000313" key="2">
    <source>
        <dbReference type="Proteomes" id="UP000196205"/>
    </source>
</evidence>
<accession>A0A1Y0Y0K9</accession>
<protein>
    <submittedName>
        <fullName evidence="1">Uncharacterized protein</fullName>
    </submittedName>
</protein>
<name>A0A1Y0Y0K9_ACEPA</name>
<gene>
    <name evidence="1" type="ORF">S1001342_02419</name>
</gene>